<evidence type="ECO:0000313" key="1">
    <source>
        <dbReference type="Proteomes" id="UP000492821"/>
    </source>
</evidence>
<keyword evidence="1" id="KW-1185">Reference proteome</keyword>
<sequence length="129" mass="14551">MGNSVARGSRPRKNSILEILGRMDTNLNVVEARLDKHFECGCPHGDGLRIFYNQTLQNARETVFRYKKCMLDQPWSRMCCDSSLRSEMYETVDEFIVLVNVHFANCPGGNGVAAVKPRPPLTSIVEEDS</sequence>
<accession>A0A7E4WCH1</accession>
<name>A0A7E4WCH1_PANRE</name>
<proteinExistence type="predicted"/>
<dbReference type="WBParaSite" id="Pan_g9003.t1">
    <property type="protein sequence ID" value="Pan_g9003.t1"/>
    <property type="gene ID" value="Pan_g9003"/>
</dbReference>
<protein>
    <submittedName>
        <fullName evidence="2">Clip domain-containing protein</fullName>
    </submittedName>
</protein>
<reference evidence="2" key="2">
    <citation type="submission" date="2020-10" db="UniProtKB">
        <authorList>
            <consortium name="WormBaseParasite"/>
        </authorList>
    </citation>
    <scope>IDENTIFICATION</scope>
</reference>
<dbReference type="Proteomes" id="UP000492821">
    <property type="component" value="Unassembled WGS sequence"/>
</dbReference>
<dbReference type="AlphaFoldDB" id="A0A7E4WCH1"/>
<evidence type="ECO:0000313" key="2">
    <source>
        <dbReference type="WBParaSite" id="Pan_g9003.t1"/>
    </source>
</evidence>
<reference evidence="1" key="1">
    <citation type="journal article" date="2013" name="Genetics">
        <title>The draft genome and transcriptome of Panagrellus redivivus are shaped by the harsh demands of a free-living lifestyle.</title>
        <authorList>
            <person name="Srinivasan J."/>
            <person name="Dillman A.R."/>
            <person name="Macchietto M.G."/>
            <person name="Heikkinen L."/>
            <person name="Lakso M."/>
            <person name="Fracchia K.M."/>
            <person name="Antoshechkin I."/>
            <person name="Mortazavi A."/>
            <person name="Wong G."/>
            <person name="Sternberg P.W."/>
        </authorList>
    </citation>
    <scope>NUCLEOTIDE SEQUENCE [LARGE SCALE GENOMIC DNA]</scope>
    <source>
        <strain evidence="1">MT8872</strain>
    </source>
</reference>
<organism evidence="1 2">
    <name type="scientific">Panagrellus redivivus</name>
    <name type="common">Microworm</name>
    <dbReference type="NCBI Taxonomy" id="6233"/>
    <lineage>
        <taxon>Eukaryota</taxon>
        <taxon>Metazoa</taxon>
        <taxon>Ecdysozoa</taxon>
        <taxon>Nematoda</taxon>
        <taxon>Chromadorea</taxon>
        <taxon>Rhabditida</taxon>
        <taxon>Tylenchina</taxon>
        <taxon>Panagrolaimomorpha</taxon>
        <taxon>Panagrolaimoidea</taxon>
        <taxon>Panagrolaimidae</taxon>
        <taxon>Panagrellus</taxon>
    </lineage>
</organism>